<evidence type="ECO:0000313" key="1">
    <source>
        <dbReference type="EMBL" id="CAG2241320.1"/>
    </source>
</evidence>
<reference evidence="1" key="1">
    <citation type="submission" date="2021-03" db="EMBL/GenBank/DDBJ databases">
        <authorList>
            <person name="Bekaert M."/>
        </authorList>
    </citation>
    <scope>NUCLEOTIDE SEQUENCE</scope>
</reference>
<dbReference type="OrthoDB" id="10055077at2759"/>
<name>A0A8S3UCQ6_MYTED</name>
<dbReference type="PRINTS" id="PR02072">
    <property type="entry name" value="4JOINTEDBOX1"/>
</dbReference>
<dbReference type="InterPro" id="IPR024868">
    <property type="entry name" value="FJX1/FJ"/>
</dbReference>
<dbReference type="GO" id="GO:0005615">
    <property type="term" value="C:extracellular space"/>
    <property type="evidence" value="ECO:0007669"/>
    <property type="project" value="TreeGrafter"/>
</dbReference>
<organism evidence="1 2">
    <name type="scientific">Mytilus edulis</name>
    <name type="common">Blue mussel</name>
    <dbReference type="NCBI Taxonomy" id="6550"/>
    <lineage>
        <taxon>Eukaryota</taxon>
        <taxon>Metazoa</taxon>
        <taxon>Spiralia</taxon>
        <taxon>Lophotrochozoa</taxon>
        <taxon>Mollusca</taxon>
        <taxon>Bivalvia</taxon>
        <taxon>Autobranchia</taxon>
        <taxon>Pteriomorphia</taxon>
        <taxon>Mytilida</taxon>
        <taxon>Mytiloidea</taxon>
        <taxon>Mytilidae</taxon>
        <taxon>Mytilinae</taxon>
        <taxon>Mytilus</taxon>
    </lineage>
</organism>
<keyword evidence="2" id="KW-1185">Reference proteome</keyword>
<comment type="caution">
    <text evidence="1">The sequence shown here is derived from an EMBL/GenBank/DDBJ whole genome shotgun (WGS) entry which is preliminary data.</text>
</comment>
<dbReference type="PANTHER" id="PTHR13147:SF5">
    <property type="entry name" value="FOUR-JOINTED BOX PROTEIN 1"/>
    <property type="match status" value="1"/>
</dbReference>
<proteinExistence type="predicted"/>
<dbReference type="Proteomes" id="UP000683360">
    <property type="component" value="Unassembled WGS sequence"/>
</dbReference>
<gene>
    <name evidence="1" type="ORF">MEDL_53580</name>
</gene>
<dbReference type="PANTHER" id="PTHR13147">
    <property type="entry name" value="FOUR-JOINTED BOX PROTEIN 1"/>
    <property type="match status" value="1"/>
</dbReference>
<dbReference type="EMBL" id="CAJPWZ010002583">
    <property type="protein sequence ID" value="CAG2241320.1"/>
    <property type="molecule type" value="Genomic_DNA"/>
</dbReference>
<dbReference type="GO" id="GO:0007267">
    <property type="term" value="P:cell-cell signaling"/>
    <property type="evidence" value="ECO:0007669"/>
    <property type="project" value="TreeGrafter"/>
</dbReference>
<accession>A0A8S3UCQ6</accession>
<sequence>MDQDEAFQFVHKSQHASVKSIHPPSWNKCGRPKNAYVVLDNGSSFCARYRDPHNKLVLGEVMSFYLSRLLGMDNIPAVVLAITNQTSRHWRNVNISSVQWQNGKVVALIQWTPYMETVKSLVSIPKILLKTYESSSVINKNYLHNITLTFNEISELVQWSSMILFDYITGHYDRLVQSEDSDYYNGSAEISEIDARLSKLQQLMKSSID</sequence>
<dbReference type="AlphaFoldDB" id="A0A8S3UCQ6"/>
<evidence type="ECO:0000313" key="2">
    <source>
        <dbReference type="Proteomes" id="UP000683360"/>
    </source>
</evidence>
<protein>
    <submittedName>
        <fullName evidence="1">FJX1</fullName>
    </submittedName>
</protein>